<evidence type="ECO:0000313" key="10">
    <source>
        <dbReference type="EMBL" id="CAI5788007.1"/>
    </source>
</evidence>
<evidence type="ECO:0000256" key="4">
    <source>
        <dbReference type="ARBA" id="ARBA00022729"/>
    </source>
</evidence>
<dbReference type="PRINTS" id="PR00709">
    <property type="entry name" value="AVIDIN"/>
</dbReference>
<organism evidence="10 11">
    <name type="scientific">Podarcis lilfordi</name>
    <name type="common">Lilford's wall lizard</name>
    <dbReference type="NCBI Taxonomy" id="74358"/>
    <lineage>
        <taxon>Eukaryota</taxon>
        <taxon>Metazoa</taxon>
        <taxon>Chordata</taxon>
        <taxon>Craniata</taxon>
        <taxon>Vertebrata</taxon>
        <taxon>Euteleostomi</taxon>
        <taxon>Lepidosauria</taxon>
        <taxon>Squamata</taxon>
        <taxon>Bifurcata</taxon>
        <taxon>Unidentata</taxon>
        <taxon>Episquamata</taxon>
        <taxon>Laterata</taxon>
        <taxon>Lacertibaenia</taxon>
        <taxon>Lacertidae</taxon>
        <taxon>Podarcis</taxon>
    </lineage>
</organism>
<dbReference type="InterPro" id="IPR005469">
    <property type="entry name" value="Avidin"/>
</dbReference>
<evidence type="ECO:0000256" key="9">
    <source>
        <dbReference type="SAM" id="SignalP"/>
    </source>
</evidence>
<dbReference type="SUPFAM" id="SSF50876">
    <property type="entry name" value="Avidin/streptavidin"/>
    <property type="match status" value="1"/>
</dbReference>
<evidence type="ECO:0000256" key="3">
    <source>
        <dbReference type="ARBA" id="ARBA00022525"/>
    </source>
</evidence>
<evidence type="ECO:0008006" key="12">
    <source>
        <dbReference type="Google" id="ProtNLM"/>
    </source>
</evidence>
<dbReference type="InterPro" id="IPR005468">
    <property type="entry name" value="Avidin/str"/>
</dbReference>
<dbReference type="Gene3D" id="2.40.128.30">
    <property type="entry name" value="Avidin-like"/>
    <property type="match status" value="1"/>
</dbReference>
<dbReference type="InterPro" id="IPR051764">
    <property type="entry name" value="Avidin/Streptavidin-rel"/>
</dbReference>
<keyword evidence="3" id="KW-0964">Secreted</keyword>
<dbReference type="Pfam" id="PF01382">
    <property type="entry name" value="Avidin"/>
    <property type="match status" value="1"/>
</dbReference>
<dbReference type="GO" id="GO:0009374">
    <property type="term" value="F:biotin binding"/>
    <property type="evidence" value="ECO:0007669"/>
    <property type="project" value="InterPro"/>
</dbReference>
<name>A0AA35L2F3_9SAUR</name>
<comment type="similarity">
    <text evidence="2">Belongs to the avidin/streptavidin family.</text>
</comment>
<dbReference type="Proteomes" id="UP001178461">
    <property type="component" value="Chromosome 11"/>
</dbReference>
<feature type="chain" id="PRO_5041335693" description="AVID protein" evidence="9">
    <location>
        <begin position="29"/>
        <end position="157"/>
    </location>
</feature>
<keyword evidence="6" id="KW-0325">Glycoprotein</keyword>
<comment type="subcellular location">
    <subcellularLocation>
        <location evidence="1">Secreted</location>
    </subcellularLocation>
</comment>
<evidence type="ECO:0000256" key="1">
    <source>
        <dbReference type="ARBA" id="ARBA00004613"/>
    </source>
</evidence>
<feature type="disulfide bond" evidence="8">
    <location>
        <begin position="36"/>
        <end position="116"/>
    </location>
</feature>
<evidence type="ECO:0000256" key="6">
    <source>
        <dbReference type="ARBA" id="ARBA00023180"/>
    </source>
</evidence>
<accession>A0AA35L2F3</accession>
<evidence type="ECO:0000256" key="5">
    <source>
        <dbReference type="ARBA" id="ARBA00023157"/>
    </source>
</evidence>
<dbReference type="PANTHER" id="PTHR34399:SF3">
    <property type="entry name" value="AVID PROTEIN-RELATED"/>
    <property type="match status" value="1"/>
</dbReference>
<dbReference type="PROSITE" id="PS51326">
    <property type="entry name" value="AVIDIN_2"/>
    <property type="match status" value="1"/>
</dbReference>
<keyword evidence="7" id="KW-0092">Biotin</keyword>
<reference evidence="10" key="1">
    <citation type="submission" date="2022-12" db="EMBL/GenBank/DDBJ databases">
        <authorList>
            <person name="Alioto T."/>
            <person name="Alioto T."/>
            <person name="Gomez Garrido J."/>
        </authorList>
    </citation>
    <scope>NUCLEOTIDE SEQUENCE</scope>
</reference>
<keyword evidence="4 9" id="KW-0732">Signal</keyword>
<evidence type="ECO:0000256" key="8">
    <source>
        <dbReference type="PIRSR" id="PIRSR605468-51"/>
    </source>
</evidence>
<sequence>MAQRTVSLGGLAGLALLGALLSLSPAESQPPPLPKCNLQGMWVNDLGSRMFIGPLNAAGQFSGYYLAAVSAAPDAAIRESPLHGTQHPNPPRAQPTFGFSVNWSFYDSTTVFVGQCFLDENGDEFLEATWLLREEVATHADNWKATRVGQNVYVRVR</sequence>
<dbReference type="GO" id="GO:0005576">
    <property type="term" value="C:extracellular region"/>
    <property type="evidence" value="ECO:0007669"/>
    <property type="project" value="UniProtKB-SubCell"/>
</dbReference>
<dbReference type="EMBL" id="OX395136">
    <property type="protein sequence ID" value="CAI5788007.1"/>
    <property type="molecule type" value="Genomic_DNA"/>
</dbReference>
<dbReference type="AlphaFoldDB" id="A0AA35L2F3"/>
<evidence type="ECO:0000313" key="11">
    <source>
        <dbReference type="Proteomes" id="UP001178461"/>
    </source>
</evidence>
<evidence type="ECO:0000256" key="7">
    <source>
        <dbReference type="ARBA" id="ARBA00023267"/>
    </source>
</evidence>
<gene>
    <name evidence="10" type="ORF">PODLI_1B013739</name>
</gene>
<protein>
    <recommendedName>
        <fullName evidence="12">AVID protein</fullName>
    </recommendedName>
</protein>
<keyword evidence="5 8" id="KW-1015">Disulfide bond</keyword>
<dbReference type="InterPro" id="IPR036896">
    <property type="entry name" value="Avidin-like_sf"/>
</dbReference>
<dbReference type="PANTHER" id="PTHR34399">
    <property type="entry name" value="AVIDIN-RELATED"/>
    <property type="match status" value="1"/>
</dbReference>
<keyword evidence="11" id="KW-1185">Reference proteome</keyword>
<feature type="signal peptide" evidence="9">
    <location>
        <begin position="1"/>
        <end position="28"/>
    </location>
</feature>
<proteinExistence type="inferred from homology"/>
<evidence type="ECO:0000256" key="2">
    <source>
        <dbReference type="ARBA" id="ARBA00006297"/>
    </source>
</evidence>